<dbReference type="RefSeq" id="YP_010083289.1">
    <property type="nucleotide sequence ID" value="NC_055040.1"/>
</dbReference>
<organism evidence="1 2">
    <name type="scientific">Staphylococcus phage vB_SauS_JS02</name>
    <dbReference type="NCBI Taxonomy" id="2726708"/>
    <lineage>
        <taxon>Viruses</taxon>
        <taxon>Duplodnaviria</taxon>
        <taxon>Heunggongvirae</taxon>
        <taxon>Uroviricota</taxon>
        <taxon>Caudoviricetes</taxon>
        <taxon>Triavirus</taxon>
        <taxon>Triavirus JS02</taxon>
    </lineage>
</organism>
<evidence type="ECO:0000313" key="1">
    <source>
        <dbReference type="EMBL" id="BCD56358.1"/>
    </source>
</evidence>
<dbReference type="GeneID" id="65072302"/>
<evidence type="ECO:0000313" key="2">
    <source>
        <dbReference type="Proteomes" id="UP000503113"/>
    </source>
</evidence>
<dbReference type="EMBL" id="LC541428">
    <property type="protein sequence ID" value="BCD56358.1"/>
    <property type="molecule type" value="Genomic_DNA"/>
</dbReference>
<evidence type="ECO:0008006" key="3">
    <source>
        <dbReference type="Google" id="ProtNLM"/>
    </source>
</evidence>
<proteinExistence type="predicted"/>
<keyword evidence="2" id="KW-1185">Reference proteome</keyword>
<protein>
    <recommendedName>
        <fullName evidence="3">DUF3168 domain-containing protein</fullName>
    </recommendedName>
</protein>
<sequence length="131" mass="15624">MNILNTIKGILLSDAELKTHINSRIYYYKVTENAENSKPFVVITPIYDLPSDFMSDKYLSEEYLIQIDVESSNNQKTIDITKRIRYLLYQQNLIQASSQLDAYFEETKRYVMSRRYQGIPKNIYYKNQRIE</sequence>
<dbReference type="Proteomes" id="UP000503113">
    <property type="component" value="Segment"/>
</dbReference>
<accession>A0A6F8Z5W1</accession>
<dbReference type="KEGG" id="vg:65072302"/>
<reference evidence="1 2" key="1">
    <citation type="submission" date="2020-04" db="EMBL/GenBank/DDBJ databases">
        <title>Isolation and characterization a novel phage infecting S. aureus.</title>
        <authorList>
            <person name="Zhang L."/>
            <person name="Hou X."/>
            <person name="Wang H."/>
            <person name="Wang R."/>
            <person name="Soleimani-Delfan A."/>
            <person name="Shahin K."/>
        </authorList>
    </citation>
    <scope>NUCLEOTIDE SEQUENCE [LARGE SCALE GENOMIC DNA]</scope>
    <source>
        <strain evidence="2">vB_SauS_JS02</strain>
    </source>
</reference>
<name>A0A6F8Z5W1_9CAUD</name>